<accession>A0A9P6QYL8</accession>
<proteinExistence type="predicted"/>
<feature type="compositionally biased region" description="Basic and acidic residues" evidence="1">
    <location>
        <begin position="297"/>
        <end position="307"/>
    </location>
</feature>
<feature type="region of interest" description="Disordered" evidence="1">
    <location>
        <begin position="111"/>
        <end position="318"/>
    </location>
</feature>
<keyword evidence="2" id="KW-0472">Membrane</keyword>
<feature type="compositionally biased region" description="Polar residues" evidence="1">
    <location>
        <begin position="201"/>
        <end position="217"/>
    </location>
</feature>
<feature type="compositionally biased region" description="Gly residues" evidence="1">
    <location>
        <begin position="113"/>
        <end position="125"/>
    </location>
</feature>
<name>A0A9P6QYL8_9FUNG</name>
<keyword evidence="2" id="KW-1133">Transmembrane helix</keyword>
<organism evidence="3 4">
    <name type="scientific">Dissophora globulifera</name>
    <dbReference type="NCBI Taxonomy" id="979702"/>
    <lineage>
        <taxon>Eukaryota</taxon>
        <taxon>Fungi</taxon>
        <taxon>Fungi incertae sedis</taxon>
        <taxon>Mucoromycota</taxon>
        <taxon>Mortierellomycotina</taxon>
        <taxon>Mortierellomycetes</taxon>
        <taxon>Mortierellales</taxon>
        <taxon>Mortierellaceae</taxon>
        <taxon>Dissophora</taxon>
    </lineage>
</organism>
<feature type="transmembrane region" description="Helical" evidence="2">
    <location>
        <begin position="66"/>
        <end position="88"/>
    </location>
</feature>
<comment type="caution">
    <text evidence="3">The sequence shown here is derived from an EMBL/GenBank/DDBJ whole genome shotgun (WGS) entry which is preliminary data.</text>
</comment>
<evidence type="ECO:0000256" key="2">
    <source>
        <dbReference type="SAM" id="Phobius"/>
    </source>
</evidence>
<feature type="compositionally biased region" description="Acidic residues" evidence="1">
    <location>
        <begin position="237"/>
        <end position="247"/>
    </location>
</feature>
<evidence type="ECO:0000313" key="3">
    <source>
        <dbReference type="EMBL" id="KAG0307879.1"/>
    </source>
</evidence>
<evidence type="ECO:0000313" key="4">
    <source>
        <dbReference type="Proteomes" id="UP000738325"/>
    </source>
</evidence>
<keyword evidence="2" id="KW-0812">Transmembrane</keyword>
<protein>
    <submittedName>
        <fullName evidence="3">Uncharacterized protein</fullName>
    </submittedName>
</protein>
<feature type="transmembrane region" description="Helical" evidence="2">
    <location>
        <begin position="35"/>
        <end position="54"/>
    </location>
</feature>
<evidence type="ECO:0000256" key="1">
    <source>
        <dbReference type="SAM" id="MobiDB-lite"/>
    </source>
</evidence>
<dbReference type="EMBL" id="JAAAIP010001328">
    <property type="protein sequence ID" value="KAG0307879.1"/>
    <property type="molecule type" value="Genomic_DNA"/>
</dbReference>
<dbReference type="OrthoDB" id="2438256at2759"/>
<sequence length="318" mass="34121">MAAPTDAYSRISEKMKNEQFTEEEIRIVGKAKEQLSSYATGGSIIGGLSGLLLVRAKNFKGIQGMAIATGGFLIGSQIGLVMGAMASVRTIQSIPNFQRVLRIVQEVRDEAPGAGGVRGPGGSTGPTGSEGSLRHDHVATMPSAGHHRFPTQPRRSELMSDEAVAQQGQGDGYHGGNEPSNPARLDQNSAWAHAQERAKELQSNSNSWNQIRHQNMPKSAWVDVREGRRSRRANAGEDAEGDEDDEDQHNGRGGKVAGKTFGSKPSLSGWDRMRQGDLASGGFVEIGAAPDGPSDFARTREDLESRPSRVRNQYGDST</sequence>
<dbReference type="AlphaFoldDB" id="A0A9P6QYL8"/>
<reference evidence="3" key="1">
    <citation type="journal article" date="2020" name="Fungal Divers.">
        <title>Resolving the Mortierellaceae phylogeny through synthesis of multi-gene phylogenetics and phylogenomics.</title>
        <authorList>
            <person name="Vandepol N."/>
            <person name="Liber J."/>
            <person name="Desiro A."/>
            <person name="Na H."/>
            <person name="Kennedy M."/>
            <person name="Barry K."/>
            <person name="Grigoriev I.V."/>
            <person name="Miller A.N."/>
            <person name="O'Donnell K."/>
            <person name="Stajich J.E."/>
            <person name="Bonito G."/>
        </authorList>
    </citation>
    <scope>NUCLEOTIDE SEQUENCE</scope>
    <source>
        <strain evidence="3">REB-010B</strain>
    </source>
</reference>
<keyword evidence="4" id="KW-1185">Reference proteome</keyword>
<dbReference type="Proteomes" id="UP000738325">
    <property type="component" value="Unassembled WGS sequence"/>
</dbReference>
<gene>
    <name evidence="3" type="ORF">BGZ99_001333</name>
</gene>